<comment type="similarity">
    <text evidence="2">Belongs to the ACC deaminase/D-cysteine desulfhydrase family.</text>
</comment>
<dbReference type="InterPro" id="IPR036052">
    <property type="entry name" value="TrpB-like_PALP_sf"/>
</dbReference>
<sequence>MTGHPLPAALSLFSRPTPVEAAPRLAQALGLSPDRLLLKRDDLMGLAGGGNKVRKLEVTLAQALAAGADTVVTTGAPQSNHARLTAAAAARCGLRCVLVLEGERPPRMRGNLLLDEPARRRGPVRRWARRRRRRRAGGRPTRRAPRAVRGHQPGERRGLSAGGRGACSPRYLTSASRWSPSGRAARWPGWSPRWGRRGCSGSRPAPSRTLGRPWSGSSPRWASRPWGCRSTTPTSVPGTTT</sequence>
<keyword evidence="7" id="KW-1185">Reference proteome</keyword>
<evidence type="ECO:0000259" key="5">
    <source>
        <dbReference type="Pfam" id="PF00291"/>
    </source>
</evidence>
<reference evidence="7" key="1">
    <citation type="journal article" date="2019" name="Int. J. Syst. Evol. Microbiol.">
        <title>The Global Catalogue of Microorganisms (GCM) 10K type strain sequencing project: providing services to taxonomists for standard genome sequencing and annotation.</title>
        <authorList>
            <consortium name="The Broad Institute Genomics Platform"/>
            <consortium name="The Broad Institute Genome Sequencing Center for Infectious Disease"/>
            <person name="Wu L."/>
            <person name="Ma J."/>
        </authorList>
    </citation>
    <scope>NUCLEOTIDE SEQUENCE [LARGE SCALE GENOMIC DNA]</scope>
    <source>
        <strain evidence="7">NBRC 108730</strain>
    </source>
</reference>
<proteinExistence type="inferred from homology"/>
<keyword evidence="3" id="KW-0663">Pyridoxal phosphate</keyword>
<dbReference type="EMBL" id="BSUZ01000001">
    <property type="protein sequence ID" value="GMA87987.1"/>
    <property type="molecule type" value="Genomic_DNA"/>
</dbReference>
<dbReference type="Pfam" id="PF00291">
    <property type="entry name" value="PALP"/>
    <property type="match status" value="1"/>
</dbReference>
<evidence type="ECO:0000313" key="7">
    <source>
        <dbReference type="Proteomes" id="UP001157017"/>
    </source>
</evidence>
<feature type="compositionally biased region" description="Basic residues" evidence="4">
    <location>
        <begin position="123"/>
        <end position="149"/>
    </location>
</feature>
<organism evidence="6 7">
    <name type="scientific">Angustibacter aerolatus</name>
    <dbReference type="NCBI Taxonomy" id="1162965"/>
    <lineage>
        <taxon>Bacteria</taxon>
        <taxon>Bacillati</taxon>
        <taxon>Actinomycetota</taxon>
        <taxon>Actinomycetes</taxon>
        <taxon>Kineosporiales</taxon>
        <taxon>Kineosporiaceae</taxon>
    </lineage>
</organism>
<evidence type="ECO:0000256" key="1">
    <source>
        <dbReference type="ARBA" id="ARBA00001933"/>
    </source>
</evidence>
<comment type="cofactor">
    <cofactor evidence="1">
        <name>pyridoxal 5'-phosphate</name>
        <dbReference type="ChEBI" id="CHEBI:597326"/>
    </cofactor>
</comment>
<dbReference type="InterPro" id="IPR001926">
    <property type="entry name" value="TrpB-like_PALP"/>
</dbReference>
<evidence type="ECO:0000313" key="6">
    <source>
        <dbReference type="EMBL" id="GMA87987.1"/>
    </source>
</evidence>
<feature type="domain" description="Tryptophan synthase beta chain-like PALP" evidence="5">
    <location>
        <begin position="11"/>
        <end position="109"/>
    </location>
</feature>
<comment type="caution">
    <text evidence="6">The sequence shown here is derived from an EMBL/GenBank/DDBJ whole genome shotgun (WGS) entry which is preliminary data.</text>
</comment>
<dbReference type="Gene3D" id="3.40.50.1100">
    <property type="match status" value="1"/>
</dbReference>
<dbReference type="Proteomes" id="UP001157017">
    <property type="component" value="Unassembled WGS sequence"/>
</dbReference>
<feature type="region of interest" description="Disordered" evidence="4">
    <location>
        <begin position="123"/>
        <end position="241"/>
    </location>
</feature>
<evidence type="ECO:0000256" key="3">
    <source>
        <dbReference type="ARBA" id="ARBA00022898"/>
    </source>
</evidence>
<dbReference type="InterPro" id="IPR027278">
    <property type="entry name" value="ACCD_DCysDesulf"/>
</dbReference>
<feature type="compositionally biased region" description="Low complexity" evidence="4">
    <location>
        <begin position="186"/>
        <end position="204"/>
    </location>
</feature>
<accession>A0ABQ6JID2</accession>
<dbReference type="SUPFAM" id="SSF53686">
    <property type="entry name" value="Tryptophan synthase beta subunit-like PLP-dependent enzymes"/>
    <property type="match status" value="1"/>
</dbReference>
<name>A0ABQ6JID2_9ACTN</name>
<feature type="compositionally biased region" description="Low complexity" evidence="4">
    <location>
        <begin position="230"/>
        <end position="241"/>
    </location>
</feature>
<gene>
    <name evidence="6" type="ORF">GCM10025868_32370</name>
</gene>
<dbReference type="PANTHER" id="PTHR43780">
    <property type="entry name" value="1-AMINOCYCLOPROPANE-1-CARBOXYLATE DEAMINASE-RELATED"/>
    <property type="match status" value="1"/>
</dbReference>
<evidence type="ECO:0000256" key="4">
    <source>
        <dbReference type="SAM" id="MobiDB-lite"/>
    </source>
</evidence>
<dbReference type="PANTHER" id="PTHR43780:SF2">
    <property type="entry name" value="1-AMINOCYCLOPROPANE-1-CARBOXYLATE DEAMINASE-RELATED"/>
    <property type="match status" value="1"/>
</dbReference>
<protein>
    <recommendedName>
        <fullName evidence="5">Tryptophan synthase beta chain-like PALP domain-containing protein</fullName>
    </recommendedName>
</protein>
<evidence type="ECO:0000256" key="2">
    <source>
        <dbReference type="ARBA" id="ARBA00008639"/>
    </source>
</evidence>